<dbReference type="AlphaFoldDB" id="A0A2M7AXC0"/>
<reference evidence="3" key="1">
    <citation type="submission" date="2017-09" db="EMBL/GenBank/DDBJ databases">
        <title>Depth-based differentiation of microbial function through sediment-hosted aquifers and enrichment of novel symbionts in the deep terrestrial subsurface.</title>
        <authorList>
            <person name="Probst A.J."/>
            <person name="Ladd B."/>
            <person name="Jarett J.K."/>
            <person name="Geller-Mcgrath D.E."/>
            <person name="Sieber C.M.K."/>
            <person name="Emerson J.B."/>
            <person name="Anantharaman K."/>
            <person name="Thomas B.C."/>
            <person name="Malmstrom R."/>
            <person name="Stieglmeier M."/>
            <person name="Klingl A."/>
            <person name="Woyke T."/>
            <person name="Ryan C.M."/>
            <person name="Banfield J.F."/>
        </authorList>
    </citation>
    <scope>NUCLEOTIDE SEQUENCE [LARGE SCALE GENOMIC DNA]</scope>
</reference>
<protein>
    <recommendedName>
        <fullName evidence="1">Nudix hydrolase domain-containing protein</fullName>
    </recommendedName>
</protein>
<organism evidence="2 3">
    <name type="scientific">Candidatus Portnoybacteria bacterium CG06_land_8_20_14_3_00_39_12</name>
    <dbReference type="NCBI Taxonomy" id="1974809"/>
    <lineage>
        <taxon>Bacteria</taxon>
        <taxon>Candidatus Portnoyibacteriota</taxon>
    </lineage>
</organism>
<gene>
    <name evidence="2" type="ORF">COS76_01655</name>
</gene>
<proteinExistence type="predicted"/>
<evidence type="ECO:0000313" key="3">
    <source>
        <dbReference type="Proteomes" id="UP000228775"/>
    </source>
</evidence>
<comment type="caution">
    <text evidence="2">The sequence shown here is derived from an EMBL/GenBank/DDBJ whole genome shotgun (WGS) entry which is preliminary data.</text>
</comment>
<evidence type="ECO:0000313" key="2">
    <source>
        <dbReference type="EMBL" id="PIU75277.1"/>
    </source>
</evidence>
<feature type="domain" description="Nudix hydrolase" evidence="1">
    <location>
        <begin position="26"/>
        <end position="164"/>
    </location>
</feature>
<sequence length="204" mass="22097">MTILSYFDKIIVSTKKIGGEKVEKISTTVGVFAGILDQTTGKLLLRRRVEEDSIIPGKSFRGNWELPGGGVMDMEKIPYNHILDELAREVDEEVGMPISVDPMAPLYAVLFKGPAGYDLAVITPITTSSSPTKGETILVSTEELEKLAKDFASADKKKGIDGKGIVSGYGKRMHCMALKALSSSPNVAYAEEAKAMLAEIQKGW</sequence>
<name>A0A2M7AXC0_9BACT</name>
<dbReference type="SUPFAM" id="SSF55811">
    <property type="entry name" value="Nudix"/>
    <property type="match status" value="1"/>
</dbReference>
<dbReference type="Gene3D" id="3.90.79.10">
    <property type="entry name" value="Nucleoside Triphosphate Pyrophosphohydrolase"/>
    <property type="match status" value="1"/>
</dbReference>
<dbReference type="EMBL" id="PEVY01000036">
    <property type="protein sequence ID" value="PIU75277.1"/>
    <property type="molecule type" value="Genomic_DNA"/>
</dbReference>
<dbReference type="InterPro" id="IPR015797">
    <property type="entry name" value="NUDIX_hydrolase-like_dom_sf"/>
</dbReference>
<dbReference type="InterPro" id="IPR000086">
    <property type="entry name" value="NUDIX_hydrolase_dom"/>
</dbReference>
<evidence type="ECO:0000259" key="1">
    <source>
        <dbReference type="PROSITE" id="PS51462"/>
    </source>
</evidence>
<accession>A0A2M7AXC0</accession>
<dbReference type="PROSITE" id="PS51462">
    <property type="entry name" value="NUDIX"/>
    <property type="match status" value="1"/>
</dbReference>
<dbReference type="Proteomes" id="UP000228775">
    <property type="component" value="Unassembled WGS sequence"/>
</dbReference>